<dbReference type="InterPro" id="IPR053714">
    <property type="entry name" value="Iso_Racemase_Enz_sf"/>
</dbReference>
<accession>A0A5N6ACE0</accession>
<evidence type="ECO:0000313" key="4">
    <source>
        <dbReference type="Proteomes" id="UP000314251"/>
    </source>
</evidence>
<evidence type="ECO:0000256" key="2">
    <source>
        <dbReference type="SAM" id="MobiDB-lite"/>
    </source>
</evidence>
<proteinExistence type="inferred from homology"/>
<dbReference type="AlphaFoldDB" id="A0A5N6ACE0"/>
<keyword evidence="4" id="KW-1185">Reference proteome</keyword>
<dbReference type="Gene3D" id="3.40.50.12500">
    <property type="match status" value="1"/>
</dbReference>
<dbReference type="GO" id="GO:0047661">
    <property type="term" value="F:amino-acid racemase activity"/>
    <property type="evidence" value="ECO:0007669"/>
    <property type="project" value="InterPro"/>
</dbReference>
<reference evidence="3" key="1">
    <citation type="submission" date="2019-10" db="EMBL/GenBank/DDBJ databases">
        <title>Nonomuraea sp. nov., isolated from Phyllanthus amarus.</title>
        <authorList>
            <person name="Klykleung N."/>
            <person name="Tanasupawat S."/>
        </authorList>
    </citation>
    <scope>NUCLEOTIDE SEQUENCE [LARGE SCALE GENOMIC DNA]</scope>
    <source>
        <strain evidence="3">3MP-10</strain>
    </source>
</reference>
<dbReference type="Proteomes" id="UP000314251">
    <property type="component" value="Unassembled WGS sequence"/>
</dbReference>
<dbReference type="RefSeq" id="WP_139667445.1">
    <property type="nucleotide sequence ID" value="NZ_VDLY02000006.1"/>
</dbReference>
<comment type="similarity">
    <text evidence="1">Belongs to the HyuE racemase family.</text>
</comment>
<feature type="region of interest" description="Disordered" evidence="2">
    <location>
        <begin position="1"/>
        <end position="31"/>
    </location>
</feature>
<evidence type="ECO:0000313" key="3">
    <source>
        <dbReference type="EMBL" id="KAB8166321.1"/>
    </source>
</evidence>
<evidence type="ECO:0000256" key="1">
    <source>
        <dbReference type="ARBA" id="ARBA00038414"/>
    </source>
</evidence>
<dbReference type="InterPro" id="IPR015942">
    <property type="entry name" value="Asp/Glu/hydantoin_racemase"/>
</dbReference>
<feature type="compositionally biased region" description="Low complexity" evidence="2">
    <location>
        <begin position="1"/>
        <end position="11"/>
    </location>
</feature>
<comment type="caution">
    <text evidence="3">The sequence shown here is derived from an EMBL/GenBank/DDBJ whole genome shotgun (WGS) entry which is preliminary data.</text>
</comment>
<feature type="compositionally biased region" description="Basic and acidic residues" evidence="2">
    <location>
        <begin position="12"/>
        <end position="22"/>
    </location>
</feature>
<dbReference type="OrthoDB" id="978447at2"/>
<protein>
    <submittedName>
        <fullName evidence="3">Asp/Glu/hydantoin racemase</fullName>
    </submittedName>
</protein>
<name>A0A5N6ACE0_9ACTN</name>
<sequence length="247" mass="25563">MTGRPETPQRAAAERRAAERRAAQRPAPEGVAAPPRVCVLHTVAALPAVFTPLLAEEAPGVAPYHLVDESLLADTIAHGPLPRTTARLAAHLTGAQQAGARAVLVTCSSIGPAAEQARALVDIPVFRVDEPMAARAVATGPRVAVLATLDSTLRPTAELVERQAAAVGAPLTLTTSTCAGAYQARVAGRPQEHDRLIAEEARRLAENHDVLVLAQASMAAAVPDDALPVPVLSSPRSGAAQLAAFTR</sequence>
<gene>
    <name evidence="3" type="ORF">FH607_010815</name>
</gene>
<organism evidence="3 4">
    <name type="scientific">Streptomyces mimosae</name>
    <dbReference type="NCBI Taxonomy" id="2586635"/>
    <lineage>
        <taxon>Bacteria</taxon>
        <taxon>Bacillati</taxon>
        <taxon>Actinomycetota</taxon>
        <taxon>Actinomycetes</taxon>
        <taxon>Kitasatosporales</taxon>
        <taxon>Streptomycetaceae</taxon>
        <taxon>Streptomyces</taxon>
    </lineage>
</organism>
<dbReference type="Pfam" id="PF01177">
    <property type="entry name" value="Asp_Glu_race"/>
    <property type="match status" value="1"/>
</dbReference>
<dbReference type="EMBL" id="VDLY02000006">
    <property type="protein sequence ID" value="KAB8166321.1"/>
    <property type="molecule type" value="Genomic_DNA"/>
</dbReference>